<keyword evidence="2" id="KW-1185">Reference proteome</keyword>
<dbReference type="SUPFAM" id="SSF81469">
    <property type="entry name" value="Bacterial aa3 type cytochrome c oxidase subunit IV"/>
    <property type="match status" value="1"/>
</dbReference>
<dbReference type="Pfam" id="PF07835">
    <property type="entry name" value="COX4_pro_2"/>
    <property type="match status" value="1"/>
</dbReference>
<sequence length="81" mass="8878">MADQHAEATAPHVHGEMNISEQAWTWALFLGLTKWVSLATAVVILFLTVWFGVGAGFFPAFIVSVVVSVVGFFMLKSKKTH</sequence>
<evidence type="ECO:0000313" key="2">
    <source>
        <dbReference type="Proteomes" id="UP000077603"/>
    </source>
</evidence>
<reference evidence="1 2" key="1">
    <citation type="journal article" date="2014" name="Genome Announc.">
        <title>Genome Sequence of a Promising Hydrogen-Producing Facultative Anaerobic Bacterium, Brevundimonas naejangsanensis Strain B1.</title>
        <authorList>
            <person name="Su H."/>
            <person name="Zhang T."/>
            <person name="Bao M."/>
            <person name="Jiang Y."/>
            <person name="Wang Y."/>
            <person name="Tan T."/>
        </authorList>
    </citation>
    <scope>NUCLEOTIDE SEQUENCE [LARGE SCALE GENOMIC DNA]</scope>
    <source>
        <strain evidence="1 2">B1</strain>
    </source>
</reference>
<accession>A0A172Y6E9</accession>
<gene>
    <name evidence="1" type="ORF">DA69_08630</name>
</gene>
<dbReference type="InterPro" id="IPR036596">
    <property type="entry name" value="Cyt-C_aa3_sf"/>
</dbReference>
<dbReference type="KEGG" id="bne:DA69_08630"/>
<dbReference type="STRING" id="588932.DA69_08630"/>
<dbReference type="eggNOG" id="ENOG5033D02">
    <property type="taxonomic scope" value="Bacteria"/>
</dbReference>
<dbReference type="RefSeq" id="WP_025978324.1">
    <property type="nucleotide sequence ID" value="NZ_CP015614.1"/>
</dbReference>
<dbReference type="Proteomes" id="UP000077603">
    <property type="component" value="Chromosome"/>
</dbReference>
<dbReference type="Gene3D" id="1.20.5.160">
    <property type="entry name" value="Bacterial aa3 type cytochrome c oxidase subunit IV"/>
    <property type="match status" value="1"/>
</dbReference>
<dbReference type="InterPro" id="IPR012422">
    <property type="entry name" value="Cyt_c_oxidase_su4_bac-aa3"/>
</dbReference>
<dbReference type="AlphaFoldDB" id="A0A172Y6E9"/>
<dbReference type="EMBL" id="CP015614">
    <property type="protein sequence ID" value="ANF54799.1"/>
    <property type="molecule type" value="Genomic_DNA"/>
</dbReference>
<dbReference type="OrthoDB" id="7190773at2"/>
<name>A0A172Y6E9_9CAUL</name>
<evidence type="ECO:0000313" key="1">
    <source>
        <dbReference type="EMBL" id="ANF54799.1"/>
    </source>
</evidence>
<proteinExistence type="predicted"/>
<organism evidence="1 2">
    <name type="scientific">Brevundimonas naejangsanensis</name>
    <dbReference type="NCBI Taxonomy" id="588932"/>
    <lineage>
        <taxon>Bacteria</taxon>
        <taxon>Pseudomonadati</taxon>
        <taxon>Pseudomonadota</taxon>
        <taxon>Alphaproteobacteria</taxon>
        <taxon>Caulobacterales</taxon>
        <taxon>Caulobacteraceae</taxon>
        <taxon>Brevundimonas</taxon>
    </lineage>
</organism>
<protein>
    <submittedName>
        <fullName evidence="1">Cytochrome C oxidase subunit IV</fullName>
    </submittedName>
</protein>